<organism evidence="2 3">
    <name type="scientific">Psychrobacter pasteurii</name>
    <dbReference type="NCBI Taxonomy" id="1945520"/>
    <lineage>
        <taxon>Bacteria</taxon>
        <taxon>Pseudomonadati</taxon>
        <taxon>Pseudomonadota</taxon>
        <taxon>Gammaproteobacteria</taxon>
        <taxon>Moraxellales</taxon>
        <taxon>Moraxellaceae</taxon>
        <taxon>Psychrobacter</taxon>
    </lineage>
</organism>
<keyword evidence="3" id="KW-1185">Reference proteome</keyword>
<proteinExistence type="predicted"/>
<dbReference type="STRING" id="1945520.A1019T_00423"/>
<name>A0A1R4ED99_9GAMM</name>
<dbReference type="RefSeq" id="WP_077447868.1">
    <property type="nucleotide sequence ID" value="NZ_FUGD01000048.1"/>
</dbReference>
<gene>
    <name evidence="2" type="ORF">A1019T_00423</name>
</gene>
<reference evidence="3" key="1">
    <citation type="submission" date="2017-02" db="EMBL/GenBank/DDBJ databases">
        <authorList>
            <person name="Mornico D."/>
        </authorList>
    </citation>
    <scope>NUCLEOTIDE SEQUENCE [LARGE SCALE GENOMIC DNA]</scope>
</reference>
<dbReference type="Proteomes" id="UP000188169">
    <property type="component" value="Unassembled WGS sequence"/>
</dbReference>
<evidence type="ECO:0000313" key="3">
    <source>
        <dbReference type="Proteomes" id="UP000188169"/>
    </source>
</evidence>
<dbReference type="OrthoDB" id="6654195at2"/>
<keyword evidence="1" id="KW-0175">Coiled coil</keyword>
<evidence type="ECO:0000313" key="2">
    <source>
        <dbReference type="EMBL" id="SJM36462.1"/>
    </source>
</evidence>
<protein>
    <submittedName>
        <fullName evidence="2">Uncharacterized protein</fullName>
    </submittedName>
</protein>
<dbReference type="EMBL" id="FUGD01000048">
    <property type="protein sequence ID" value="SJM36462.1"/>
    <property type="molecule type" value="Genomic_DNA"/>
</dbReference>
<evidence type="ECO:0000256" key="1">
    <source>
        <dbReference type="SAM" id="Coils"/>
    </source>
</evidence>
<dbReference type="AlphaFoldDB" id="A0A1R4ED99"/>
<sequence length="382" mass="42161">MSYPLLLLILSLIVIVPTVFVISGRSKQKLLGNSQPNPKYLGNSSTAANQQTAKASSEQLQIANAIDKYRNHPALPISFRQLLGKIHSQYLALVSVKLAPDQRFTVDKLAGSRLGEIIEDYLALDSDYAENTIIDRQNNLTSQDITYGQLTSMLEFMQRVQSDGQQQVASNILANRSYLQSVYGEFHPDAQSNDSLHNLKAPDMELSELQQQPTSELLIERSHSYLADCDLMSPSELSLADKAEYFGTELLMQLGQLTFSAENTIAYSEALLGSEINLSAFDQILTKALPSLLRSTLNTNEDIAADDEPVTALSSHQKALLEQKIARVQQLIDDCLARLEKAADQQFQSGVASADTLQSVHSTVKSKLSQAQYLLDSGFFKL</sequence>
<accession>A0A1R4ED99</accession>
<feature type="coiled-coil region" evidence="1">
    <location>
        <begin position="318"/>
        <end position="345"/>
    </location>
</feature>